<evidence type="ECO:0000313" key="2">
    <source>
        <dbReference type="Proteomes" id="UP000296049"/>
    </source>
</evidence>
<dbReference type="EMBL" id="KB743013">
    <property type="protein sequence ID" value="EOB01961.1"/>
    <property type="molecule type" value="Genomic_DNA"/>
</dbReference>
<evidence type="ECO:0000313" key="1">
    <source>
        <dbReference type="EMBL" id="EOB01961.1"/>
    </source>
</evidence>
<proteinExistence type="predicted"/>
<accession>R0JWN9</accession>
<keyword evidence="2" id="KW-1185">Reference proteome</keyword>
<dbReference type="Proteomes" id="UP000296049">
    <property type="component" value="Unassembled WGS sequence"/>
</dbReference>
<name>R0JWN9_ANAPL</name>
<reference evidence="2" key="1">
    <citation type="journal article" date="2013" name="Nat. Genet.">
        <title>The duck genome and transcriptome provide insight into an avian influenza virus reservoir species.</title>
        <authorList>
            <person name="Huang Y."/>
            <person name="Li Y."/>
            <person name="Burt D.W."/>
            <person name="Chen H."/>
            <person name="Zhang Y."/>
            <person name="Qian W."/>
            <person name="Kim H."/>
            <person name="Gan S."/>
            <person name="Zhao Y."/>
            <person name="Li J."/>
            <person name="Yi K."/>
            <person name="Feng H."/>
            <person name="Zhu P."/>
            <person name="Li B."/>
            <person name="Liu Q."/>
            <person name="Fairley S."/>
            <person name="Magor K.E."/>
            <person name="Du Z."/>
            <person name="Hu X."/>
            <person name="Goodman L."/>
            <person name="Tafer H."/>
            <person name="Vignal A."/>
            <person name="Lee T."/>
            <person name="Kim K.W."/>
            <person name="Sheng Z."/>
            <person name="An Y."/>
            <person name="Searle S."/>
            <person name="Herrero J."/>
            <person name="Groenen M.A."/>
            <person name="Crooijmans R.P."/>
            <person name="Faraut T."/>
            <person name="Cai Q."/>
            <person name="Webster R.G."/>
            <person name="Aldridge J.R."/>
            <person name="Warren W.C."/>
            <person name="Bartschat S."/>
            <person name="Kehr S."/>
            <person name="Marz M."/>
            <person name="Stadler P.F."/>
            <person name="Smith J."/>
            <person name="Kraus R.H."/>
            <person name="Zhao Y."/>
            <person name="Ren L."/>
            <person name="Fei J."/>
            <person name="Morisson M."/>
            <person name="Kaiser P."/>
            <person name="Griffin D.K."/>
            <person name="Rao M."/>
            <person name="Pitel F."/>
            <person name="Wang J."/>
            <person name="Li N."/>
        </authorList>
    </citation>
    <scope>NUCLEOTIDE SEQUENCE [LARGE SCALE GENOMIC DNA]</scope>
</reference>
<protein>
    <submittedName>
        <fullName evidence="1">Uncharacterized protein</fullName>
    </submittedName>
</protein>
<sequence length="42" mass="4755">MQNFCDSLAIGSEGMLIMCPYCSQINQGGILPFQRERKVPDY</sequence>
<organism evidence="1 2">
    <name type="scientific">Anas platyrhynchos</name>
    <name type="common">Mallard</name>
    <name type="synonym">Anas boschas</name>
    <dbReference type="NCBI Taxonomy" id="8839"/>
    <lineage>
        <taxon>Eukaryota</taxon>
        <taxon>Metazoa</taxon>
        <taxon>Chordata</taxon>
        <taxon>Craniata</taxon>
        <taxon>Vertebrata</taxon>
        <taxon>Euteleostomi</taxon>
        <taxon>Archelosauria</taxon>
        <taxon>Archosauria</taxon>
        <taxon>Dinosauria</taxon>
        <taxon>Saurischia</taxon>
        <taxon>Theropoda</taxon>
        <taxon>Coelurosauria</taxon>
        <taxon>Aves</taxon>
        <taxon>Neognathae</taxon>
        <taxon>Galloanserae</taxon>
        <taxon>Anseriformes</taxon>
        <taxon>Anatidae</taxon>
        <taxon>Anatinae</taxon>
        <taxon>Anas</taxon>
    </lineage>
</organism>
<dbReference type="AlphaFoldDB" id="R0JWN9"/>
<gene>
    <name evidence="1" type="ORF">Anapl_12148</name>
</gene>